<comment type="cofactor">
    <cofactor evidence="1">
        <name>a divalent metal cation</name>
        <dbReference type="ChEBI" id="CHEBI:60240"/>
    </cofactor>
</comment>
<protein>
    <recommendedName>
        <fullName evidence="9">DDE Tnp4 domain-containing protein</fullName>
    </recommendedName>
</protein>
<dbReference type="PANTHER" id="PTHR22930:SF268">
    <property type="entry name" value="NUCLEASE HARBI1"/>
    <property type="match status" value="1"/>
</dbReference>
<evidence type="ECO:0000256" key="6">
    <source>
        <dbReference type="ARBA" id="ARBA00022801"/>
    </source>
</evidence>
<keyword evidence="11" id="KW-1185">Reference proteome</keyword>
<keyword evidence="5" id="KW-0479">Metal-binding</keyword>
<evidence type="ECO:0000256" key="4">
    <source>
        <dbReference type="ARBA" id="ARBA00022722"/>
    </source>
</evidence>
<feature type="domain" description="DDE Tnp4" evidence="9">
    <location>
        <begin position="2"/>
        <end position="58"/>
    </location>
</feature>
<comment type="subcellular location">
    <subcellularLocation>
        <location evidence="2">Nucleus</location>
    </subcellularLocation>
</comment>
<evidence type="ECO:0000256" key="8">
    <source>
        <dbReference type="SAM" id="MobiDB-lite"/>
    </source>
</evidence>
<dbReference type="InterPro" id="IPR045249">
    <property type="entry name" value="HARBI1-like"/>
</dbReference>
<accession>A0ABR0D4R0</accession>
<keyword evidence="4" id="KW-0540">Nuclease</keyword>
<dbReference type="EMBL" id="JAYDYQ010002534">
    <property type="protein sequence ID" value="KAK4484187.1"/>
    <property type="molecule type" value="Genomic_DNA"/>
</dbReference>
<comment type="caution">
    <text evidence="10">The sequence shown here is derived from an EMBL/GenBank/DDBJ whole genome shotgun (WGS) entry which is preliminary data.</text>
</comment>
<dbReference type="InterPro" id="IPR027806">
    <property type="entry name" value="HARBI1_dom"/>
</dbReference>
<feature type="region of interest" description="Disordered" evidence="8">
    <location>
        <begin position="171"/>
        <end position="217"/>
    </location>
</feature>
<reference evidence="10 11" key="1">
    <citation type="journal article" date="2023" name="bioRxiv">
        <title>Genome report: Whole genome sequence and annotation of Penstemon davidsonii.</title>
        <authorList>
            <person name="Ostevik K.L."/>
            <person name="Alabady M."/>
            <person name="Zhang M."/>
            <person name="Rausher M.D."/>
        </authorList>
    </citation>
    <scope>NUCLEOTIDE SEQUENCE [LARGE SCALE GENOMIC DNA]</scope>
    <source>
        <strain evidence="10">DNT005</strain>
        <tissue evidence="10">Whole leaf</tissue>
    </source>
</reference>
<gene>
    <name evidence="10" type="ORF">RD792_011409</name>
</gene>
<evidence type="ECO:0000256" key="2">
    <source>
        <dbReference type="ARBA" id="ARBA00004123"/>
    </source>
</evidence>
<dbReference type="Proteomes" id="UP001291926">
    <property type="component" value="Unassembled WGS sequence"/>
</dbReference>
<evidence type="ECO:0000256" key="7">
    <source>
        <dbReference type="ARBA" id="ARBA00023242"/>
    </source>
</evidence>
<keyword evidence="6" id="KW-0378">Hydrolase</keyword>
<proteinExistence type="inferred from homology"/>
<evidence type="ECO:0000313" key="10">
    <source>
        <dbReference type="EMBL" id="KAK4484187.1"/>
    </source>
</evidence>
<keyword evidence="7" id="KW-0539">Nucleus</keyword>
<feature type="non-terminal residue" evidence="10">
    <location>
        <position position="1"/>
    </location>
</feature>
<dbReference type="Pfam" id="PF13359">
    <property type="entry name" value="DDE_Tnp_4"/>
    <property type="match status" value="1"/>
</dbReference>
<evidence type="ECO:0000256" key="1">
    <source>
        <dbReference type="ARBA" id="ARBA00001968"/>
    </source>
</evidence>
<sequence length="237" mass="25516">AIYGTHVRVEVSIIDAPRYRGRKCHPSQNVLAACTFDLMFTYVLHGWEGSTSDSRILSDALTREIDCLSVPQDDANKNLKCNDAMDDSLVDSLKEQNLKGQKIGGTFTKAAYRATSRAVSDKFNIVCDPTHVKNREPAFGQEQDENPNLVNIEQIVKKCNGTLLKAIMESATKSSDDSGIERPGGFGGTFGGFGGRSGEGERVRSGGGGGDGDGRIVRQAQVPAKVANVLAKMKCCK</sequence>
<evidence type="ECO:0000313" key="11">
    <source>
        <dbReference type="Proteomes" id="UP001291926"/>
    </source>
</evidence>
<dbReference type="PANTHER" id="PTHR22930">
    <property type="match status" value="1"/>
</dbReference>
<evidence type="ECO:0000256" key="5">
    <source>
        <dbReference type="ARBA" id="ARBA00022723"/>
    </source>
</evidence>
<evidence type="ECO:0000259" key="9">
    <source>
        <dbReference type="Pfam" id="PF13359"/>
    </source>
</evidence>
<organism evidence="10 11">
    <name type="scientific">Penstemon davidsonii</name>
    <dbReference type="NCBI Taxonomy" id="160366"/>
    <lineage>
        <taxon>Eukaryota</taxon>
        <taxon>Viridiplantae</taxon>
        <taxon>Streptophyta</taxon>
        <taxon>Embryophyta</taxon>
        <taxon>Tracheophyta</taxon>
        <taxon>Spermatophyta</taxon>
        <taxon>Magnoliopsida</taxon>
        <taxon>eudicotyledons</taxon>
        <taxon>Gunneridae</taxon>
        <taxon>Pentapetalae</taxon>
        <taxon>asterids</taxon>
        <taxon>lamiids</taxon>
        <taxon>Lamiales</taxon>
        <taxon>Plantaginaceae</taxon>
        <taxon>Cheloneae</taxon>
        <taxon>Penstemon</taxon>
    </lineage>
</organism>
<evidence type="ECO:0000256" key="3">
    <source>
        <dbReference type="ARBA" id="ARBA00006958"/>
    </source>
</evidence>
<name>A0ABR0D4R0_9LAMI</name>
<feature type="compositionally biased region" description="Gly residues" evidence="8">
    <location>
        <begin position="182"/>
        <end position="197"/>
    </location>
</feature>
<comment type="similarity">
    <text evidence="3">Belongs to the HARBI1 family.</text>
</comment>